<dbReference type="InterPro" id="IPR010730">
    <property type="entry name" value="HET"/>
</dbReference>
<feature type="domain" description="Heterokaryon incompatibility" evidence="1">
    <location>
        <begin position="229"/>
        <end position="378"/>
    </location>
</feature>
<dbReference type="AlphaFoldDB" id="A0A8H3WB97"/>
<protein>
    <submittedName>
        <fullName evidence="2">Heterokaryon incompatibility protein</fullName>
    </submittedName>
</protein>
<evidence type="ECO:0000313" key="3">
    <source>
        <dbReference type="Proteomes" id="UP000434172"/>
    </source>
</evidence>
<gene>
    <name evidence="2" type="ORF">GQ607_009748</name>
</gene>
<keyword evidence="3" id="KW-1185">Reference proteome</keyword>
<dbReference type="OrthoDB" id="5362512at2759"/>
<dbReference type="Proteomes" id="UP000434172">
    <property type="component" value="Unassembled WGS sequence"/>
</dbReference>
<evidence type="ECO:0000259" key="1">
    <source>
        <dbReference type="Pfam" id="PF06985"/>
    </source>
</evidence>
<name>A0A8H3WB97_9PEZI</name>
<sequence>MMSDPSPALGPKTKQALTYDFMPLSPLCLICSFVFEQISVQHDSLLLENLEECISTPEGQTFERFLKAVKDECFICYRVWNYDRSRAEKWESFSAANWCPLTYSYFVSFGEKGVIMGLNMTVYQQSAAAVLWDVDEAPSFALIDKKESSCRPERLIAPSSNNTGSPDVLQTAADWHQFCRLNHSKCSSLPTRKPGWIPSRLVDLGQAQDESWSLIITDDQAGRLIDAQYATLSYRWGSKPQALMLKPSTLGDFLGGKPIADLPQTFKDFIVVARKLGFKYVWIDCLCIMQDCSQDWNHEASTMRDVYANSGCNVVACASSDPEGGLFRYRHPSDVSPGLVETRLSSGQAQAFVIWDDEFDDRNNNVTTLADRGWVFQERFLAPRLLSFHGQRISWECCEGRQWEGEFQIFEDSISIMDELLASVQQNAKASYGEMTEATLKLWEKLVGLYSQCKLTKSEDKLVAFAGVAKAFQELTGDTYLAGVWRSQLLAQLSWTALEETRAVQFPKKYRAPSWSWASIDSPVWPRFYGKRPGWKNQKALEIIDAGATSNAFEGMADVSHAWLKVRGTCFGCSYEKQADEWFPLRPDADPRVELETKVIVDATEYEFADEGRTILLLYKVISHYSGRLIADAIILLPVSGSGNVYRRIGWAHIRPCDGKSPLNLFLYHRIKEAELVIV</sequence>
<proteinExistence type="predicted"/>
<accession>A0A8H3WB97</accession>
<organism evidence="2 3">
    <name type="scientific">Colletotrichum asianum</name>
    <dbReference type="NCBI Taxonomy" id="702518"/>
    <lineage>
        <taxon>Eukaryota</taxon>
        <taxon>Fungi</taxon>
        <taxon>Dikarya</taxon>
        <taxon>Ascomycota</taxon>
        <taxon>Pezizomycotina</taxon>
        <taxon>Sordariomycetes</taxon>
        <taxon>Hypocreomycetidae</taxon>
        <taxon>Glomerellales</taxon>
        <taxon>Glomerellaceae</taxon>
        <taxon>Colletotrichum</taxon>
        <taxon>Colletotrichum gloeosporioides species complex</taxon>
    </lineage>
</organism>
<evidence type="ECO:0000313" key="2">
    <source>
        <dbReference type="EMBL" id="KAF0322985.1"/>
    </source>
</evidence>
<reference evidence="2 3" key="1">
    <citation type="submission" date="2019-12" db="EMBL/GenBank/DDBJ databases">
        <title>A genome sequence resource for the geographically widespread anthracnose pathogen Colletotrichum asianum.</title>
        <authorList>
            <person name="Meng Y."/>
        </authorList>
    </citation>
    <scope>NUCLEOTIDE SEQUENCE [LARGE SCALE GENOMIC DNA]</scope>
    <source>
        <strain evidence="2 3">ICMP 18580</strain>
    </source>
</reference>
<comment type="caution">
    <text evidence="2">The sequence shown here is derived from an EMBL/GenBank/DDBJ whole genome shotgun (WGS) entry which is preliminary data.</text>
</comment>
<dbReference type="EMBL" id="WOWK01000056">
    <property type="protein sequence ID" value="KAF0322985.1"/>
    <property type="molecule type" value="Genomic_DNA"/>
</dbReference>
<dbReference type="PANTHER" id="PTHR33112:SF9">
    <property type="entry name" value="HETEROKARYON INCOMPATIBILITY DOMAIN-CONTAINING PROTEIN"/>
    <property type="match status" value="1"/>
</dbReference>
<dbReference type="Pfam" id="PF06985">
    <property type="entry name" value="HET"/>
    <property type="match status" value="1"/>
</dbReference>
<dbReference type="PANTHER" id="PTHR33112">
    <property type="entry name" value="DOMAIN PROTEIN, PUTATIVE-RELATED"/>
    <property type="match status" value="1"/>
</dbReference>